<dbReference type="GO" id="GO:0009246">
    <property type="term" value="P:enterobacterial common antigen biosynthetic process"/>
    <property type="evidence" value="ECO:0007669"/>
    <property type="project" value="InterPro"/>
</dbReference>
<dbReference type="EMBL" id="LVEP01000029">
    <property type="protein sequence ID" value="OCB75370.1"/>
    <property type="molecule type" value="Genomic_DNA"/>
</dbReference>
<evidence type="ECO:0000256" key="4">
    <source>
        <dbReference type="ARBA" id="ARBA00022989"/>
    </source>
</evidence>
<feature type="transmembrane region" description="Helical" evidence="6">
    <location>
        <begin position="392"/>
        <end position="414"/>
    </location>
</feature>
<dbReference type="Proteomes" id="UP000093510">
    <property type="component" value="Unassembled WGS sequence"/>
</dbReference>
<feature type="transmembrane region" description="Helical" evidence="6">
    <location>
        <begin position="86"/>
        <end position="109"/>
    </location>
</feature>
<feature type="transmembrane region" description="Helical" evidence="6">
    <location>
        <begin position="334"/>
        <end position="355"/>
    </location>
</feature>
<feature type="transmembrane region" description="Helical" evidence="6">
    <location>
        <begin position="362"/>
        <end position="386"/>
    </location>
</feature>
<feature type="transmembrane region" description="Helical" evidence="6">
    <location>
        <begin position="258"/>
        <end position="278"/>
    </location>
</feature>
<evidence type="ECO:0000313" key="7">
    <source>
        <dbReference type="EMBL" id="OCB75370.1"/>
    </source>
</evidence>
<evidence type="ECO:0000313" key="8">
    <source>
        <dbReference type="Proteomes" id="UP000093510"/>
    </source>
</evidence>
<proteinExistence type="predicted"/>
<evidence type="ECO:0000256" key="6">
    <source>
        <dbReference type="SAM" id="Phobius"/>
    </source>
</evidence>
<dbReference type="AlphaFoldDB" id="A0A1B9E0A7"/>
<dbReference type="CDD" id="cd13125">
    <property type="entry name" value="MATE_like_10"/>
    <property type="match status" value="1"/>
</dbReference>
<keyword evidence="5 6" id="KW-0472">Membrane</keyword>
<dbReference type="InterPro" id="IPR044550">
    <property type="entry name" value="WzxE"/>
</dbReference>
<gene>
    <name evidence="7" type="ORF">LPBF_08220</name>
</gene>
<name>A0A1B9E0A7_9FLAO</name>
<dbReference type="GO" id="GO:0005886">
    <property type="term" value="C:plasma membrane"/>
    <property type="evidence" value="ECO:0007669"/>
    <property type="project" value="UniProtKB-SubCell"/>
</dbReference>
<feature type="transmembrane region" description="Helical" evidence="6">
    <location>
        <begin position="121"/>
        <end position="139"/>
    </location>
</feature>
<evidence type="ECO:0000256" key="3">
    <source>
        <dbReference type="ARBA" id="ARBA00022692"/>
    </source>
</evidence>
<dbReference type="OrthoDB" id="9769862at2"/>
<dbReference type="PANTHER" id="PTHR30250">
    <property type="entry name" value="PST FAMILY PREDICTED COLANIC ACID TRANSPORTER"/>
    <property type="match status" value="1"/>
</dbReference>
<accession>A0A1B9E0A7</accession>
<feature type="transmembrane region" description="Helical" evidence="6">
    <location>
        <begin position="37"/>
        <end position="65"/>
    </location>
</feature>
<dbReference type="InterPro" id="IPR050833">
    <property type="entry name" value="Poly_Biosynth_Transport"/>
</dbReference>
<comment type="caution">
    <text evidence="7">The sequence shown here is derived from an EMBL/GenBank/DDBJ whole genome shotgun (WGS) entry which is preliminary data.</text>
</comment>
<feature type="transmembrane region" description="Helical" evidence="6">
    <location>
        <begin position="151"/>
        <end position="170"/>
    </location>
</feature>
<keyword evidence="3 6" id="KW-0812">Transmembrane</keyword>
<keyword evidence="2" id="KW-1003">Cell membrane</keyword>
<organism evidence="7 8">
    <name type="scientific">Flavobacterium crassostreae</name>
    <dbReference type="NCBI Taxonomy" id="1763534"/>
    <lineage>
        <taxon>Bacteria</taxon>
        <taxon>Pseudomonadati</taxon>
        <taxon>Bacteroidota</taxon>
        <taxon>Flavobacteriia</taxon>
        <taxon>Flavobacteriales</taxon>
        <taxon>Flavobacteriaceae</taxon>
        <taxon>Flavobacterium</taxon>
    </lineage>
</organism>
<comment type="subcellular location">
    <subcellularLocation>
        <location evidence="1">Cell membrane</location>
        <topology evidence="1">Multi-pass membrane protein</topology>
    </subcellularLocation>
</comment>
<evidence type="ECO:0000256" key="1">
    <source>
        <dbReference type="ARBA" id="ARBA00004651"/>
    </source>
</evidence>
<sequence length="419" mass="46720">MKLIKTTLYSGISTVIRIAFGFISSKVIALYTGPAGVALIGTFANLITIVQTFANGAIATGVVKYTAEYDGDKESLKTLFSTALKISIYCSAIMGCFVVLGASMLSALLFASHQYSNPIRILGFSLVFYALNTLAMAILNGQKQIKTYTLIHTIASMVGLLSTLLLVSYFRVEGALYALVFSQVVVFFIAVYLVSKSTWFSVDYFKQRMDPATIKKLAHYSIMAIVSALTLPVSQILLRNKIIATQGLQAAGLWQAMLRISDGYLMVLTTALATYYLPKLASLHTKKELQAEIIQGYKILIPTVALGCLVLYYLRFFIIQILYTPDFVAMSDLFFYQLLGDFFKMCSWILAYMMLAKAMTKWYIFTEISSTLLYLLLGHLGINYFGLKGITMAYACNYFIYFLTMLVLFGSLLFHKTKD</sequence>
<feature type="transmembrane region" description="Helical" evidence="6">
    <location>
        <begin position="7"/>
        <end position="31"/>
    </location>
</feature>
<feature type="transmembrane region" description="Helical" evidence="6">
    <location>
        <begin position="217"/>
        <end position="238"/>
    </location>
</feature>
<evidence type="ECO:0000256" key="2">
    <source>
        <dbReference type="ARBA" id="ARBA00022475"/>
    </source>
</evidence>
<reference evidence="7 8" key="1">
    <citation type="submission" date="2016-03" db="EMBL/GenBank/DDBJ databases">
        <authorList>
            <person name="Ploux O."/>
        </authorList>
    </citation>
    <scope>NUCLEOTIDE SEQUENCE [LARGE SCALE GENOMIC DNA]</scope>
    <source>
        <strain evidence="7 8">LPB0076</strain>
    </source>
</reference>
<dbReference type="RefSeq" id="WP_066334928.1">
    <property type="nucleotide sequence ID" value="NZ_CP017688.1"/>
</dbReference>
<keyword evidence="4 6" id="KW-1133">Transmembrane helix</keyword>
<feature type="transmembrane region" description="Helical" evidence="6">
    <location>
        <begin position="299"/>
        <end position="322"/>
    </location>
</feature>
<dbReference type="STRING" id="1763534.GCA_001831475_00559"/>
<dbReference type="PANTHER" id="PTHR30250:SF30">
    <property type="entry name" value="LIPID III FLIPPASE"/>
    <property type="match status" value="1"/>
</dbReference>
<dbReference type="Pfam" id="PF13440">
    <property type="entry name" value="Polysacc_synt_3"/>
    <property type="match status" value="1"/>
</dbReference>
<feature type="transmembrane region" description="Helical" evidence="6">
    <location>
        <begin position="176"/>
        <end position="196"/>
    </location>
</feature>
<protein>
    <submittedName>
        <fullName evidence="7">Multidrug transporter MatE</fullName>
    </submittedName>
</protein>
<evidence type="ECO:0000256" key="5">
    <source>
        <dbReference type="ARBA" id="ARBA00023136"/>
    </source>
</evidence>
<keyword evidence="8" id="KW-1185">Reference proteome</keyword>